<name>A8F4I3_PSELT</name>
<gene>
    <name evidence="1" type="ordered locus">Tlet_0500</name>
</gene>
<sequence length="155" mass="17644" precursor="true">MPRKMAILIAVLAFVVCAAYFDIYDYLKFNAVLKKADSELVRLTELDKDVSLKREYLLKLEALLKPRIKLEEIENTVKQVGGSFKIEKDESYSLYGVWSSETTRAILEKILDSANINVTSVSLTNNLQIPVSISNMEQQPYIEVKMIFSGVMLNE</sequence>
<dbReference type="EMBL" id="CP000812">
    <property type="protein sequence ID" value="ABV33067.1"/>
    <property type="molecule type" value="Genomic_DNA"/>
</dbReference>
<dbReference type="STRING" id="416591.Tlet_0500"/>
<evidence type="ECO:0000313" key="2">
    <source>
        <dbReference type="Proteomes" id="UP000002016"/>
    </source>
</evidence>
<dbReference type="HOGENOM" id="CLU_1693980_0_0_0"/>
<accession>A8F4I3</accession>
<reference evidence="1 2" key="1">
    <citation type="submission" date="2007-08" db="EMBL/GenBank/DDBJ databases">
        <title>Complete sequence of Thermotoga lettingae TMO.</title>
        <authorList>
            <consortium name="US DOE Joint Genome Institute"/>
            <person name="Copeland A."/>
            <person name="Lucas S."/>
            <person name="Lapidus A."/>
            <person name="Barry K."/>
            <person name="Glavina del Rio T."/>
            <person name="Dalin E."/>
            <person name="Tice H."/>
            <person name="Pitluck S."/>
            <person name="Foster B."/>
            <person name="Bruce D."/>
            <person name="Schmutz J."/>
            <person name="Larimer F."/>
            <person name="Land M."/>
            <person name="Hauser L."/>
            <person name="Kyrpides N."/>
            <person name="Mikhailova N."/>
            <person name="Nelson K."/>
            <person name="Gogarten J.P."/>
            <person name="Noll K."/>
            <person name="Richardson P."/>
        </authorList>
    </citation>
    <scope>NUCLEOTIDE SEQUENCE [LARGE SCALE GENOMIC DNA]</scope>
    <source>
        <strain evidence="2">ATCC BAA-301 / DSM 14385 / NBRC 107922 / TMO</strain>
    </source>
</reference>
<dbReference type="AlphaFoldDB" id="A8F4I3"/>
<dbReference type="OrthoDB" id="48637at2"/>
<dbReference type="Proteomes" id="UP000002016">
    <property type="component" value="Chromosome"/>
</dbReference>
<organism evidence="1 2">
    <name type="scientific">Pseudothermotoga lettingae (strain ATCC BAA-301 / DSM 14385 / NBRC 107922 / TMO)</name>
    <name type="common">Thermotoga lettingae</name>
    <dbReference type="NCBI Taxonomy" id="416591"/>
    <lineage>
        <taxon>Bacteria</taxon>
        <taxon>Thermotogati</taxon>
        <taxon>Thermotogota</taxon>
        <taxon>Thermotogae</taxon>
        <taxon>Thermotogales</taxon>
        <taxon>Thermotogaceae</taxon>
        <taxon>Pseudothermotoga</taxon>
    </lineage>
</organism>
<keyword evidence="2" id="KW-1185">Reference proteome</keyword>
<reference evidence="1 2" key="2">
    <citation type="journal article" date="2009" name="Proc. Natl. Acad. Sci. U.S.A.">
        <title>On the chimeric nature, thermophilic origin, and phylogenetic placement of the Thermotogales.</title>
        <authorList>
            <person name="Zhaxybayeva O."/>
            <person name="Swithers K.S."/>
            <person name="Lapierre P."/>
            <person name="Fournier G.P."/>
            <person name="Bickhart D.M."/>
            <person name="DeBoy R.T."/>
            <person name="Nelson K.E."/>
            <person name="Nesbo C.L."/>
            <person name="Doolittle W.F."/>
            <person name="Gogarten J.P."/>
            <person name="Noll K.M."/>
        </authorList>
    </citation>
    <scope>NUCLEOTIDE SEQUENCE [LARGE SCALE GENOMIC DNA]</scope>
    <source>
        <strain evidence="2">ATCC BAA-301 / DSM 14385 / NBRC 107922 / TMO</strain>
    </source>
</reference>
<proteinExistence type="predicted"/>
<dbReference type="KEGG" id="tle:Tlet_0500"/>
<protein>
    <submittedName>
        <fullName evidence="1">Uncharacterized protein</fullName>
    </submittedName>
</protein>
<dbReference type="RefSeq" id="WP_012002548.1">
    <property type="nucleotide sequence ID" value="NC_009828.1"/>
</dbReference>
<evidence type="ECO:0000313" key="1">
    <source>
        <dbReference type="EMBL" id="ABV33067.1"/>
    </source>
</evidence>